<feature type="compositionally biased region" description="Pro residues" evidence="2">
    <location>
        <begin position="1113"/>
        <end position="1125"/>
    </location>
</feature>
<accession>A0A6A6UB76</accession>
<feature type="region of interest" description="Disordered" evidence="2">
    <location>
        <begin position="1108"/>
        <end position="1182"/>
    </location>
</feature>
<dbReference type="EMBL" id="MU004236">
    <property type="protein sequence ID" value="KAF2668573.1"/>
    <property type="molecule type" value="Genomic_DNA"/>
</dbReference>
<proteinExistence type="predicted"/>
<feature type="region of interest" description="Disordered" evidence="2">
    <location>
        <begin position="1440"/>
        <end position="1488"/>
    </location>
</feature>
<dbReference type="PROSITE" id="PS50829">
    <property type="entry name" value="GYF"/>
    <property type="match status" value="1"/>
</dbReference>
<dbReference type="InterPro" id="IPR051640">
    <property type="entry name" value="GRB10-interact_GYF"/>
</dbReference>
<feature type="compositionally biased region" description="Basic and acidic residues" evidence="2">
    <location>
        <begin position="259"/>
        <end position="281"/>
    </location>
</feature>
<feature type="region of interest" description="Disordered" evidence="2">
    <location>
        <begin position="114"/>
        <end position="136"/>
    </location>
</feature>
<dbReference type="OrthoDB" id="48509at2759"/>
<feature type="region of interest" description="Disordered" evidence="2">
    <location>
        <begin position="1210"/>
        <end position="1252"/>
    </location>
</feature>
<dbReference type="SMART" id="SM00444">
    <property type="entry name" value="GYF"/>
    <property type="match status" value="1"/>
</dbReference>
<dbReference type="Gene3D" id="3.30.1490.40">
    <property type="match status" value="1"/>
</dbReference>
<feature type="compositionally biased region" description="Polar residues" evidence="2">
    <location>
        <begin position="1143"/>
        <end position="1156"/>
    </location>
</feature>
<sequence>MADTFASKAAQSTNSSSPRTDTGEPWSRRANGSQILRRTSAAPSSVTQGSTRDTTTQNRNSSEHLGPYVPPHRTNGAASGPSYSYPKDGMLSLYQSLKESGDLERDVSDLFVPGWDPDAGNVPTSPWHRRDDQQRDVQPGVEVAWIPNGSVRPLGLTDWTAEERETFSGSVNSPIKPPVQNAAKEGATREPTHRKSSVSGVQNSPGGYGLTSPTARPGNRRRDTSEAYPFPPAQTSGNGRFPREESSTMPLPPASLLRRRTELAKDIDQDEVEKEKEKPSKAENASPFAGLKRAVTGGLATNGSWNSPSGQGGSTFSPMGGAFSNFPIGSAAATPTTADKRSGFGSMSRFKGLMKESNGEGNSPLREKTSLIGLGSYLDNAESKPPPSKSETSNPFAESKLPTGSAALQGGDDLSPPRTRGTAQRLPGISSRLSQDFQQDANQHPSRGGPGEPMSPTGTNTYQSPENNKHQSSELTNDAFQQTLPGLGGYMPGETFPGLAGFNSMKPGPGLDTVDRSGSRGPSLGQMGSLPGLGSSSTWNTMQATAGTPTRERPAPFGTAFGDGIFSPVDQPAGLGFSPSTFGNASGFGSIGRGSRIQSFLPQAMHDQTRQQDPAGLSNDRPFDPFSMPSQSGYQGLDRNMFGAGPLGGPPTREGDSPFRTGRAFPLDDMISSQNPGSVPGDNNASPIIASGTTPQQGAQGISRGPQRQGSVNSNTSSQPGPPQVRTMVMPDRMKWVYKDPDGVTRGHYSGLEMHDWYKAGYFTPELLIRKLEDREFEPLAQLIRRIGNSREPFLVPQIGVPHEPVNARGMPLGGAGGGQPPFPNSFPSFGTTLTAEQQNALERRKQEEQFLMARQKESLAQRQYMMNIGMHGNSGSSFPTPTLNHQASQQSLHSQPSFGNLASIGNFGAPGMPGPIGASPAMPGMVDTGYRGAPGMPSAGGLGMDVLSNVPEEGLNDIMSRLDMNLGSGHDGLGSLGPLGQHGNGANQAHQVAAMLNDRARLQREQSEAHKFQLSQDEYEAKYASERFQQFQDLRSDAQTEPSEYEDHEDSSFPPTKEGADAMMSSKDLLSEMERLREREQSITQQVQEAVANKGAQPMAWNRVDPVTMQPIVPPPQSSSPMPAPVAQRKQNVADTLAAGSRSRSQTPSLDTPSASIAPWAKDSNEASKGPSLKEIQEAEAKKAAQQEEIAAAARRAALEREVLAQQSTIAPAPGLPSTSTWASGAPVPNGAPVWGAKTTVKVGPPATGKKTLQQIQKEEEARKQRAAVSSTVTATAGATQILSSGKRYADLASRVTPAQPAAPGPGGAWTTVGAGGKTKAPGPALPALPGRSVSGSIATIAQQATPKPKQPIRSTTMGNARPGQVDAVEEFRKWAVKELGNHLNKGITADDFVQTLFAIGLEPEVLTEAVHYNSQTIDSRHFAEEFIRRRKLADKGVVAPDSTPALPTANASNAAGGWNEVAKKVQPQESPSNFKVVAAKKKGGRR</sequence>
<feature type="region of interest" description="Disordered" evidence="2">
    <location>
        <begin position="1257"/>
        <end position="1276"/>
    </location>
</feature>
<evidence type="ECO:0000259" key="3">
    <source>
        <dbReference type="PROSITE" id="PS50829"/>
    </source>
</evidence>
<organism evidence="4 5">
    <name type="scientific">Microthyrium microscopicum</name>
    <dbReference type="NCBI Taxonomy" id="703497"/>
    <lineage>
        <taxon>Eukaryota</taxon>
        <taxon>Fungi</taxon>
        <taxon>Dikarya</taxon>
        <taxon>Ascomycota</taxon>
        <taxon>Pezizomycotina</taxon>
        <taxon>Dothideomycetes</taxon>
        <taxon>Dothideomycetes incertae sedis</taxon>
        <taxon>Microthyriales</taxon>
        <taxon>Microthyriaceae</taxon>
        <taxon>Microthyrium</taxon>
    </lineage>
</organism>
<feature type="region of interest" description="Disordered" evidence="2">
    <location>
        <begin position="605"/>
        <end position="727"/>
    </location>
</feature>
<dbReference type="PANTHER" id="PTHR14445:SF36">
    <property type="entry name" value="FI03272P-RELATED"/>
    <property type="match status" value="1"/>
</dbReference>
<feature type="region of interest" description="Disordered" evidence="2">
    <location>
        <begin position="1"/>
        <end position="89"/>
    </location>
</feature>
<feature type="compositionally biased region" description="Polar residues" evidence="2">
    <location>
        <begin position="534"/>
        <end position="548"/>
    </location>
</feature>
<feature type="region of interest" description="Disordered" evidence="2">
    <location>
        <begin position="1035"/>
        <end position="1063"/>
    </location>
</feature>
<protein>
    <recommendedName>
        <fullName evidence="3">GYF domain-containing protein</fullName>
    </recommendedName>
</protein>
<feature type="region of interest" description="Disordered" evidence="2">
    <location>
        <begin position="164"/>
        <end position="290"/>
    </location>
</feature>
<reference evidence="4" key="1">
    <citation type="journal article" date="2020" name="Stud. Mycol.">
        <title>101 Dothideomycetes genomes: a test case for predicting lifestyles and emergence of pathogens.</title>
        <authorList>
            <person name="Haridas S."/>
            <person name="Albert R."/>
            <person name="Binder M."/>
            <person name="Bloem J."/>
            <person name="Labutti K."/>
            <person name="Salamov A."/>
            <person name="Andreopoulos B."/>
            <person name="Baker S."/>
            <person name="Barry K."/>
            <person name="Bills G."/>
            <person name="Bluhm B."/>
            <person name="Cannon C."/>
            <person name="Castanera R."/>
            <person name="Culley D."/>
            <person name="Daum C."/>
            <person name="Ezra D."/>
            <person name="Gonzalez J."/>
            <person name="Henrissat B."/>
            <person name="Kuo A."/>
            <person name="Liang C."/>
            <person name="Lipzen A."/>
            <person name="Lutzoni F."/>
            <person name="Magnuson J."/>
            <person name="Mondo S."/>
            <person name="Nolan M."/>
            <person name="Ohm R."/>
            <person name="Pangilinan J."/>
            <person name="Park H.-J."/>
            <person name="Ramirez L."/>
            <person name="Alfaro M."/>
            <person name="Sun H."/>
            <person name="Tritt A."/>
            <person name="Yoshinaga Y."/>
            <person name="Zwiers L.-H."/>
            <person name="Turgeon B."/>
            <person name="Goodwin S."/>
            <person name="Spatafora J."/>
            <person name="Crous P."/>
            <person name="Grigoriev I."/>
        </authorList>
    </citation>
    <scope>NUCLEOTIDE SEQUENCE</scope>
    <source>
        <strain evidence="4">CBS 115976</strain>
    </source>
</reference>
<gene>
    <name evidence="4" type="ORF">BT63DRAFT_440721</name>
</gene>
<feature type="region of interest" description="Disordered" evidence="2">
    <location>
        <begin position="1298"/>
        <end position="1325"/>
    </location>
</feature>
<keyword evidence="5" id="KW-1185">Reference proteome</keyword>
<dbReference type="PANTHER" id="PTHR14445">
    <property type="entry name" value="GRB10 INTERACTING GYF PROTEIN"/>
    <property type="match status" value="1"/>
</dbReference>
<feature type="coiled-coil region" evidence="1">
    <location>
        <begin position="1067"/>
        <end position="1094"/>
    </location>
</feature>
<feature type="compositionally biased region" description="Polar residues" evidence="2">
    <location>
        <begin position="671"/>
        <end position="719"/>
    </location>
</feature>
<keyword evidence="1" id="KW-0175">Coiled coil</keyword>
<dbReference type="GO" id="GO:0005829">
    <property type="term" value="C:cytosol"/>
    <property type="evidence" value="ECO:0007669"/>
    <property type="project" value="TreeGrafter"/>
</dbReference>
<evidence type="ECO:0000256" key="1">
    <source>
        <dbReference type="SAM" id="Coils"/>
    </source>
</evidence>
<feature type="compositionally biased region" description="Polar residues" evidence="2">
    <location>
        <begin position="299"/>
        <end position="317"/>
    </location>
</feature>
<dbReference type="Proteomes" id="UP000799302">
    <property type="component" value="Unassembled WGS sequence"/>
</dbReference>
<feature type="region of interest" description="Disordered" evidence="2">
    <location>
        <begin position="325"/>
        <end position="473"/>
    </location>
</feature>
<dbReference type="Pfam" id="PF02213">
    <property type="entry name" value="GYF"/>
    <property type="match status" value="1"/>
</dbReference>
<feature type="region of interest" description="Disordered" evidence="2">
    <location>
        <begin position="1343"/>
        <end position="1366"/>
    </location>
</feature>
<feature type="domain" description="GYF" evidence="3">
    <location>
        <begin position="733"/>
        <end position="788"/>
    </location>
</feature>
<feature type="compositionally biased region" description="Polar residues" evidence="2">
    <location>
        <begin position="431"/>
        <end position="445"/>
    </location>
</feature>
<dbReference type="InterPro" id="IPR035445">
    <property type="entry name" value="GYF-like_dom_sf"/>
</dbReference>
<evidence type="ECO:0000313" key="5">
    <source>
        <dbReference type="Proteomes" id="UP000799302"/>
    </source>
</evidence>
<feature type="region of interest" description="Disordered" evidence="2">
    <location>
        <begin position="299"/>
        <end position="318"/>
    </location>
</feature>
<evidence type="ECO:0000256" key="2">
    <source>
        <dbReference type="SAM" id="MobiDB-lite"/>
    </source>
</evidence>
<feature type="compositionally biased region" description="Low complexity" evidence="2">
    <location>
        <begin position="1310"/>
        <end position="1325"/>
    </location>
</feature>
<dbReference type="InterPro" id="IPR003169">
    <property type="entry name" value="GYF"/>
</dbReference>
<evidence type="ECO:0000313" key="4">
    <source>
        <dbReference type="EMBL" id="KAF2668573.1"/>
    </source>
</evidence>
<feature type="compositionally biased region" description="Polar residues" evidence="2">
    <location>
        <begin position="30"/>
        <end position="60"/>
    </location>
</feature>
<feature type="compositionally biased region" description="Polar residues" evidence="2">
    <location>
        <begin position="9"/>
        <end position="20"/>
    </location>
</feature>
<dbReference type="SUPFAM" id="SSF55277">
    <property type="entry name" value="GYF domain"/>
    <property type="match status" value="1"/>
</dbReference>
<feature type="region of interest" description="Disordered" evidence="2">
    <location>
        <begin position="498"/>
        <end position="565"/>
    </location>
</feature>
<name>A0A6A6UB76_9PEZI</name>
<feature type="compositionally biased region" description="Polar residues" evidence="2">
    <location>
        <begin position="456"/>
        <end position="466"/>
    </location>
</feature>